<keyword evidence="1" id="KW-0812">Transmembrane</keyword>
<organism evidence="2 3">
    <name type="scientific">Prevotella fusca JCM 17724</name>
    <dbReference type="NCBI Taxonomy" id="1236517"/>
    <lineage>
        <taxon>Bacteria</taxon>
        <taxon>Pseudomonadati</taxon>
        <taxon>Bacteroidota</taxon>
        <taxon>Bacteroidia</taxon>
        <taxon>Bacteroidales</taxon>
        <taxon>Prevotellaceae</taxon>
        <taxon>Prevotella</taxon>
    </lineage>
</organism>
<dbReference type="EMBL" id="CP012074">
    <property type="protein sequence ID" value="AKU68727.1"/>
    <property type="molecule type" value="Genomic_DNA"/>
</dbReference>
<feature type="transmembrane region" description="Helical" evidence="1">
    <location>
        <begin position="20"/>
        <end position="36"/>
    </location>
</feature>
<protein>
    <submittedName>
        <fullName evidence="2">Uncharacterized protein</fullName>
    </submittedName>
</protein>
<name>A0A0K1NI01_9BACT</name>
<gene>
    <name evidence="2" type="ORF">ADJ77_02515</name>
</gene>
<evidence type="ECO:0000256" key="1">
    <source>
        <dbReference type="SAM" id="Phobius"/>
    </source>
</evidence>
<keyword evidence="1" id="KW-0472">Membrane</keyword>
<proteinExistence type="predicted"/>
<evidence type="ECO:0000313" key="3">
    <source>
        <dbReference type="Proteomes" id="UP000060345"/>
    </source>
</evidence>
<sequence>MREYSNNDLTKEAVIFKDFVILKIILMVFVFVFIEYKSDSSVQNREYSSSSSTTQWLSIGSTNRHFISLQHLFPDAFII</sequence>
<reference evidence="2 3" key="1">
    <citation type="submission" date="2015-07" db="EMBL/GenBank/DDBJ databases">
        <authorList>
            <person name="Noorani M."/>
        </authorList>
    </citation>
    <scope>NUCLEOTIDE SEQUENCE [LARGE SCALE GENOMIC DNA]</scope>
    <source>
        <strain evidence="2 3">W1435</strain>
    </source>
</reference>
<dbReference type="KEGG" id="pfus:ADJ77_02515"/>
<evidence type="ECO:0000313" key="2">
    <source>
        <dbReference type="EMBL" id="AKU68727.1"/>
    </source>
</evidence>
<keyword evidence="1" id="KW-1133">Transmembrane helix</keyword>
<dbReference type="Proteomes" id="UP000060345">
    <property type="component" value="Chromosome 1"/>
</dbReference>
<dbReference type="AlphaFoldDB" id="A0A0K1NI01"/>
<accession>A0A0K1NI01</accession>
<dbReference type="STRING" id="1236517.ADJ77_02515"/>